<reference evidence="1" key="1">
    <citation type="journal article" date="2014" name="Front. Microbiol.">
        <title>High frequency of phylogenetically diverse reductive dehalogenase-homologous genes in deep subseafloor sedimentary metagenomes.</title>
        <authorList>
            <person name="Kawai M."/>
            <person name="Futagami T."/>
            <person name="Toyoda A."/>
            <person name="Takaki Y."/>
            <person name="Nishi S."/>
            <person name="Hori S."/>
            <person name="Arai W."/>
            <person name="Tsubouchi T."/>
            <person name="Morono Y."/>
            <person name="Uchiyama I."/>
            <person name="Ito T."/>
            <person name="Fujiyama A."/>
            <person name="Inagaki F."/>
            <person name="Takami H."/>
        </authorList>
    </citation>
    <scope>NUCLEOTIDE SEQUENCE</scope>
    <source>
        <strain evidence="1">Expedition CK06-06</strain>
    </source>
</reference>
<accession>X1NN60</accession>
<comment type="caution">
    <text evidence="1">The sequence shown here is derived from an EMBL/GenBank/DDBJ whole genome shotgun (WGS) entry which is preliminary data.</text>
</comment>
<evidence type="ECO:0000313" key="1">
    <source>
        <dbReference type="EMBL" id="GAI28245.1"/>
    </source>
</evidence>
<protein>
    <submittedName>
        <fullName evidence="1">Uncharacterized protein</fullName>
    </submittedName>
</protein>
<sequence>MALVGSIKQVHLVSNGLSSEMMMSQSDEKDITLTTLGTGTGSDLDSVMAQDEARSAGPRYLVVACSALLGVGSGDLSDLRRAP</sequence>
<dbReference type="AlphaFoldDB" id="X1NN60"/>
<gene>
    <name evidence="1" type="ORF">S06H3_26341</name>
</gene>
<name>X1NN60_9ZZZZ</name>
<organism evidence="1">
    <name type="scientific">marine sediment metagenome</name>
    <dbReference type="NCBI Taxonomy" id="412755"/>
    <lineage>
        <taxon>unclassified sequences</taxon>
        <taxon>metagenomes</taxon>
        <taxon>ecological metagenomes</taxon>
    </lineage>
</organism>
<dbReference type="EMBL" id="BARV01015220">
    <property type="protein sequence ID" value="GAI28245.1"/>
    <property type="molecule type" value="Genomic_DNA"/>
</dbReference>
<proteinExistence type="predicted"/>